<dbReference type="InterPro" id="IPR002545">
    <property type="entry name" value="CheW-lke_dom"/>
</dbReference>
<dbReference type="FunFam" id="3.30.565.10:FF:000016">
    <property type="entry name" value="Chemotaxis protein CheA, putative"/>
    <property type="match status" value="1"/>
</dbReference>
<evidence type="ECO:0000256" key="11">
    <source>
        <dbReference type="ARBA" id="ARBA00035100"/>
    </source>
</evidence>
<dbReference type="Gene3D" id="1.20.120.160">
    <property type="entry name" value="HPT domain"/>
    <property type="match status" value="1"/>
</dbReference>
<dbReference type="RefSeq" id="WP_207690178.1">
    <property type="nucleotide sequence ID" value="NZ_CP061799.1"/>
</dbReference>
<dbReference type="SUPFAM" id="SSF55874">
    <property type="entry name" value="ATPase domain of HSP90 chaperone/DNA topoisomerase II/histidine kinase"/>
    <property type="match status" value="1"/>
</dbReference>
<dbReference type="SMART" id="SM00387">
    <property type="entry name" value="HATPase_c"/>
    <property type="match status" value="1"/>
</dbReference>
<dbReference type="InterPro" id="IPR003594">
    <property type="entry name" value="HATPase_dom"/>
</dbReference>
<dbReference type="InterPro" id="IPR037006">
    <property type="entry name" value="CheA-like_homodim_sf"/>
</dbReference>
<dbReference type="CDD" id="cd00731">
    <property type="entry name" value="CheA_reg"/>
    <property type="match status" value="1"/>
</dbReference>
<dbReference type="InterPro" id="IPR004105">
    <property type="entry name" value="CheA-like_dim"/>
</dbReference>
<dbReference type="GO" id="GO:0005737">
    <property type="term" value="C:cytoplasm"/>
    <property type="evidence" value="ECO:0007669"/>
    <property type="project" value="InterPro"/>
</dbReference>
<name>A0A975GEJ4_9BACT</name>
<reference evidence="16" key="1">
    <citation type="journal article" date="2021" name="Microb. Physiol.">
        <title>Proteogenomic Insights into the Physiology of Marine, Sulfate-Reducing, Filamentous Desulfonema limicola and Desulfonema magnum.</title>
        <authorList>
            <person name="Schnaars V."/>
            <person name="Wohlbrand L."/>
            <person name="Scheve S."/>
            <person name="Hinrichs C."/>
            <person name="Reinhardt R."/>
            <person name="Rabus R."/>
        </authorList>
    </citation>
    <scope>NUCLEOTIDE SEQUENCE</scope>
    <source>
        <strain evidence="16">5ac10</strain>
    </source>
</reference>
<evidence type="ECO:0000256" key="12">
    <source>
        <dbReference type="PROSITE-ProRule" id="PRU00110"/>
    </source>
</evidence>
<dbReference type="InterPro" id="IPR036890">
    <property type="entry name" value="HATPase_C_sf"/>
</dbReference>
<dbReference type="Pfam" id="PF01627">
    <property type="entry name" value="Hpt"/>
    <property type="match status" value="1"/>
</dbReference>
<dbReference type="GO" id="GO:0005524">
    <property type="term" value="F:ATP binding"/>
    <property type="evidence" value="ECO:0007669"/>
    <property type="project" value="UniProtKB-KW"/>
</dbReference>
<keyword evidence="7" id="KW-0547">Nucleotide-binding</keyword>
<keyword evidence="8" id="KW-0418">Kinase</keyword>
<dbReference type="GO" id="GO:0006935">
    <property type="term" value="P:chemotaxis"/>
    <property type="evidence" value="ECO:0007669"/>
    <property type="project" value="UniProtKB-KW"/>
</dbReference>
<evidence type="ECO:0000256" key="2">
    <source>
        <dbReference type="ARBA" id="ARBA00012438"/>
    </source>
</evidence>
<evidence type="ECO:0000256" key="8">
    <source>
        <dbReference type="ARBA" id="ARBA00022777"/>
    </source>
</evidence>
<dbReference type="InterPro" id="IPR036641">
    <property type="entry name" value="HPT_dom_sf"/>
</dbReference>
<feature type="domain" description="HPt" evidence="15">
    <location>
        <begin position="1"/>
        <end position="103"/>
    </location>
</feature>
<evidence type="ECO:0000256" key="10">
    <source>
        <dbReference type="ARBA" id="ARBA00023012"/>
    </source>
</evidence>
<dbReference type="PROSITE" id="PS50109">
    <property type="entry name" value="HIS_KIN"/>
    <property type="match status" value="1"/>
</dbReference>
<dbReference type="EMBL" id="CP061799">
    <property type="protein sequence ID" value="QTA78296.1"/>
    <property type="molecule type" value="Genomic_DNA"/>
</dbReference>
<dbReference type="Gene3D" id="1.10.287.560">
    <property type="entry name" value="Histidine kinase CheA-like, homodimeric domain"/>
    <property type="match status" value="1"/>
</dbReference>
<dbReference type="InterPro" id="IPR036097">
    <property type="entry name" value="HisK_dim/P_sf"/>
</dbReference>
<dbReference type="SMART" id="SM00073">
    <property type="entry name" value="HPT"/>
    <property type="match status" value="1"/>
</dbReference>
<comment type="catalytic activity">
    <reaction evidence="1">
        <text>ATP + protein L-histidine = ADP + protein N-phospho-L-histidine.</text>
        <dbReference type="EC" id="2.7.13.3"/>
    </reaction>
</comment>
<evidence type="ECO:0000256" key="4">
    <source>
        <dbReference type="ARBA" id="ARBA00022500"/>
    </source>
</evidence>
<evidence type="ECO:0000313" key="17">
    <source>
        <dbReference type="Proteomes" id="UP000663720"/>
    </source>
</evidence>
<dbReference type="SUPFAM" id="SSF47384">
    <property type="entry name" value="Homodimeric domain of signal transducing histidine kinase"/>
    <property type="match status" value="1"/>
</dbReference>
<keyword evidence="4" id="KW-0145">Chemotaxis</keyword>
<sequence>MIDLSLLQDFITESGEHLEEMETSLLRLETQPDNKELLNNIFRAIHTIKGSAEYLGMERIAELSHKLENLLEIIRHGSRGPDQEIIDTLIDSRDRIARLVNDLEYEGSEKTEINDLLSRIEILDSPSPVLQDTGQDSLDNNLEDNSEKFPDLPELALEPEQIDEPFLTQELSGTSDFILLDDETLMPELDYEEPEPKPKPVEKIYNNDIAQETEFYEEEYDDELFDIFIQHLKENLVALKAHLIGLSHSPAPLDIINKCLAVLSSLRSSANYMDYEKIIKIYDLWQDELEKAVNAIKNKETIKIAGPDGRVSDITSAADAFIEAVVKFFPRLKFSILQEAGVESQKYEKTDDSKTNDLLSDKENFEDQDFDFDLDLEDKDFDFDLESNDDNNDNNDADLLLSEDDLILTGDDSILMDEPVSETNEKPGSKADYQGLFDELDCFFSKSPVGISYKNAVSSFKQTSKIKKPQISQTVKPEKKPVPASKPGNEKVIKQSIRVDAGKIDSLMNQVGELVVSRAWFSQLHVEMKGLQAHLQESMRGDQRVMKPVKALSFRISEAIVALGRVANDLQEGVMKVRMLPIAQLFNRYPRLVRDLIHDVNKQVKLEIIGEETELDKMVIEEIADPLIHIIRNAVDHGCEETGERHQAGKPEECTLCLRSYHESNHVVIEVSDDGRGIDPVKIKSAALEKGIAAQEELDRMTDRELVSLIMKPGFSTASKISRTSGRGVGMDVVKENIEKLNGTIEIDSRPGEGTRFRIKIPLTLAIIQALLVRVGMEIFTVPLTAVEETLRINKDEITTIENVECIYLRKSTLSLIRLAEIFNLRRADNDPERSFVVVVNTGMRRVGLVVDELIGQEETVIKPIVDYLQEKSGFSGATILGDGRISLILDVYELVNLSIGAQTKLKGYTEIPGETGIKNNALPGSAQWH</sequence>
<feature type="domain" description="Histidine kinase" evidence="13">
    <location>
        <begin position="555"/>
        <end position="765"/>
    </location>
</feature>
<organism evidence="16 17">
    <name type="scientific">Desulfonema limicola</name>
    <dbReference type="NCBI Taxonomy" id="45656"/>
    <lineage>
        <taxon>Bacteria</taxon>
        <taxon>Pseudomonadati</taxon>
        <taxon>Thermodesulfobacteriota</taxon>
        <taxon>Desulfobacteria</taxon>
        <taxon>Desulfobacterales</taxon>
        <taxon>Desulfococcaceae</taxon>
        <taxon>Desulfonema</taxon>
    </lineage>
</organism>
<keyword evidence="10" id="KW-0902">Two-component regulatory system</keyword>
<dbReference type="SUPFAM" id="SSF50341">
    <property type="entry name" value="CheW-like"/>
    <property type="match status" value="1"/>
</dbReference>
<keyword evidence="6" id="KW-0808">Transferase</keyword>
<dbReference type="Pfam" id="PF01584">
    <property type="entry name" value="CheW"/>
    <property type="match status" value="1"/>
</dbReference>
<evidence type="ECO:0000256" key="6">
    <source>
        <dbReference type="ARBA" id="ARBA00022679"/>
    </source>
</evidence>
<evidence type="ECO:0000256" key="9">
    <source>
        <dbReference type="ARBA" id="ARBA00022840"/>
    </source>
</evidence>
<dbReference type="PANTHER" id="PTHR43395">
    <property type="entry name" value="SENSOR HISTIDINE KINASE CHEA"/>
    <property type="match status" value="1"/>
</dbReference>
<dbReference type="InterPro" id="IPR005467">
    <property type="entry name" value="His_kinase_dom"/>
</dbReference>
<evidence type="ECO:0000256" key="5">
    <source>
        <dbReference type="ARBA" id="ARBA00022553"/>
    </source>
</evidence>
<dbReference type="InterPro" id="IPR004358">
    <property type="entry name" value="Sig_transdc_His_kin-like_C"/>
</dbReference>
<dbReference type="Gene3D" id="3.30.565.10">
    <property type="entry name" value="Histidine kinase-like ATPase, C-terminal domain"/>
    <property type="match status" value="1"/>
</dbReference>
<evidence type="ECO:0000259" key="14">
    <source>
        <dbReference type="PROSITE" id="PS50851"/>
    </source>
</evidence>
<dbReference type="PRINTS" id="PR00344">
    <property type="entry name" value="BCTRLSENSOR"/>
</dbReference>
<dbReference type="PROSITE" id="PS50851">
    <property type="entry name" value="CHEW"/>
    <property type="match status" value="1"/>
</dbReference>
<dbReference type="SMART" id="SM00260">
    <property type="entry name" value="CheW"/>
    <property type="match status" value="1"/>
</dbReference>
<evidence type="ECO:0000259" key="15">
    <source>
        <dbReference type="PROSITE" id="PS50894"/>
    </source>
</evidence>
<comment type="function">
    <text evidence="11">Involved in the transmission of sensory signals from the chemoreceptors to the flagellar motors. CheA is autophosphorylated; it can transfer its phosphate group to either CheB or CheY.</text>
</comment>
<keyword evidence="5 12" id="KW-0597">Phosphoprotein</keyword>
<evidence type="ECO:0000256" key="3">
    <source>
        <dbReference type="ARBA" id="ARBA00021495"/>
    </source>
</evidence>
<dbReference type="Proteomes" id="UP000663720">
    <property type="component" value="Chromosome"/>
</dbReference>
<keyword evidence="17" id="KW-1185">Reference proteome</keyword>
<dbReference type="CDD" id="cd16916">
    <property type="entry name" value="HATPase_CheA-like"/>
    <property type="match status" value="1"/>
</dbReference>
<dbReference type="InterPro" id="IPR008207">
    <property type="entry name" value="Sig_transdc_His_kin_Hpt_dom"/>
</dbReference>
<evidence type="ECO:0000256" key="1">
    <source>
        <dbReference type="ARBA" id="ARBA00000085"/>
    </source>
</evidence>
<evidence type="ECO:0000259" key="13">
    <source>
        <dbReference type="PROSITE" id="PS50109"/>
    </source>
</evidence>
<dbReference type="GO" id="GO:0000155">
    <property type="term" value="F:phosphorelay sensor kinase activity"/>
    <property type="evidence" value="ECO:0007669"/>
    <property type="project" value="InterPro"/>
</dbReference>
<dbReference type="CDD" id="cd00088">
    <property type="entry name" value="HPT"/>
    <property type="match status" value="1"/>
</dbReference>
<dbReference type="SMART" id="SM01231">
    <property type="entry name" value="H-kinase_dim"/>
    <property type="match status" value="1"/>
</dbReference>
<evidence type="ECO:0000313" key="16">
    <source>
        <dbReference type="EMBL" id="QTA78296.1"/>
    </source>
</evidence>
<dbReference type="AlphaFoldDB" id="A0A975GEJ4"/>
<dbReference type="Gene3D" id="2.30.30.40">
    <property type="entry name" value="SH3 Domains"/>
    <property type="match status" value="1"/>
</dbReference>
<dbReference type="InterPro" id="IPR051315">
    <property type="entry name" value="Bact_Chemotaxis_CheA"/>
</dbReference>
<feature type="domain" description="CheW-like" evidence="14">
    <location>
        <begin position="767"/>
        <end position="901"/>
    </location>
</feature>
<feature type="modified residue" description="Phosphohistidine" evidence="12">
    <location>
        <position position="46"/>
    </location>
</feature>
<dbReference type="FunFam" id="2.30.30.40:FF:000048">
    <property type="entry name" value="Chemotaxis protein CheA, putative"/>
    <property type="match status" value="1"/>
</dbReference>
<keyword evidence="9" id="KW-0067">ATP-binding</keyword>
<dbReference type="Pfam" id="PF02518">
    <property type="entry name" value="HATPase_c"/>
    <property type="match status" value="1"/>
</dbReference>
<gene>
    <name evidence="16" type="ORF">dnl_05170</name>
</gene>
<dbReference type="Pfam" id="PF02895">
    <property type="entry name" value="H-kinase_dim"/>
    <property type="match status" value="1"/>
</dbReference>
<dbReference type="KEGG" id="dli:dnl_05170"/>
<dbReference type="PROSITE" id="PS50894">
    <property type="entry name" value="HPT"/>
    <property type="match status" value="1"/>
</dbReference>
<dbReference type="EC" id="2.7.13.3" evidence="2"/>
<dbReference type="PANTHER" id="PTHR43395:SF10">
    <property type="entry name" value="CHEMOTAXIS PROTEIN CHEA"/>
    <property type="match status" value="1"/>
</dbReference>
<accession>A0A975GEJ4</accession>
<protein>
    <recommendedName>
        <fullName evidence="3">Chemotaxis protein CheA</fullName>
        <ecNumber evidence="2">2.7.13.3</ecNumber>
    </recommendedName>
</protein>
<evidence type="ECO:0000256" key="7">
    <source>
        <dbReference type="ARBA" id="ARBA00022741"/>
    </source>
</evidence>
<dbReference type="InterPro" id="IPR036061">
    <property type="entry name" value="CheW-like_dom_sf"/>
</dbReference>
<proteinExistence type="predicted"/>
<dbReference type="SUPFAM" id="SSF47226">
    <property type="entry name" value="Histidine-containing phosphotransfer domain, HPT domain"/>
    <property type="match status" value="2"/>
</dbReference>